<keyword evidence="2" id="KW-1185">Reference proteome</keyword>
<proteinExistence type="predicted"/>
<protein>
    <submittedName>
        <fullName evidence="1">Uncharacterized protein</fullName>
    </submittedName>
</protein>
<dbReference type="Proteomes" id="UP001054811">
    <property type="component" value="Chromosome"/>
</dbReference>
<dbReference type="EMBL" id="CP091139">
    <property type="protein sequence ID" value="UUT34996.1"/>
    <property type="molecule type" value="Genomic_DNA"/>
</dbReference>
<name>A0ABY5NIN3_9MICO</name>
<evidence type="ECO:0000313" key="2">
    <source>
        <dbReference type="Proteomes" id="UP001054811"/>
    </source>
</evidence>
<evidence type="ECO:0000313" key="1">
    <source>
        <dbReference type="EMBL" id="UUT34996.1"/>
    </source>
</evidence>
<gene>
    <name evidence="1" type="ORF">L2X98_32110</name>
</gene>
<sequence length="202" mass="20642">MPNPAPMAYGVVATSAQAVNALKQRRPQRHVATSLHDPSHRRQAAQVMDLPVAAQGAVVALRAASGGARAPAPAGAAPGMDEAGCPRRLRGGVRRVLGANGTTLEAVRCGVRQQCESHGQPPAATAAEAIAMLGSTCPVIDGDVVRGQLSSSQASTMIRVDRAGRLALHRSGAQDVASGLAPAEYLRELAASVGLPGNQIQE</sequence>
<reference evidence="1" key="1">
    <citation type="submission" date="2022-01" db="EMBL/GenBank/DDBJ databases">
        <title>Microbacterium eymi and Microbacterium rhizovicinus sp. nov., isolated from the rhizospheric soil of Elymus tsukushiensis, a plant native to the Dokdo Islands, Republic of Korea.</title>
        <authorList>
            <person name="Hwang Y.J."/>
        </authorList>
    </citation>
    <scope>NUCLEOTIDE SEQUENCE</scope>
    <source>
        <strain evidence="1">KUDC0405</strain>
    </source>
</reference>
<accession>A0ABY5NIN3</accession>
<dbReference type="RefSeq" id="WP_259611535.1">
    <property type="nucleotide sequence ID" value="NZ_CP091139.2"/>
</dbReference>
<organism evidence="1 2">
    <name type="scientific">Microbacterium elymi</name>
    <dbReference type="NCBI Taxonomy" id="2909587"/>
    <lineage>
        <taxon>Bacteria</taxon>
        <taxon>Bacillati</taxon>
        <taxon>Actinomycetota</taxon>
        <taxon>Actinomycetes</taxon>
        <taxon>Micrococcales</taxon>
        <taxon>Microbacteriaceae</taxon>
        <taxon>Microbacterium</taxon>
    </lineage>
</organism>